<dbReference type="OrthoDB" id="2329888at2"/>
<feature type="transmembrane region" description="Helical" evidence="1">
    <location>
        <begin position="287"/>
        <end position="304"/>
    </location>
</feature>
<accession>A0A9X5BJE3</accession>
<feature type="transmembrane region" description="Helical" evidence="1">
    <location>
        <begin position="247"/>
        <end position="266"/>
    </location>
</feature>
<sequence>MMIYLIVFFISALILYIGTRQKNKILTWLSIFAALFLVCFLAALRDEEVGTDVLTYVKMLFYRARASRSWAGYYVRNKHFEIGYLALNYIISRITDKLYILHYLIEFIICINIVISFLELGKKDYLWFGMTVYYLLYYNQSYNLVRQTISCSFVFLAFSLLRNQKYGRTIFFLAIAISFHISSIIAVLGIVLYIASKKFALKVTHAICLISIVYYLIGERLIYIIINWISIFQKYSSYFLREYTYDIPITLLLYLVFALIESILIYKTSMRGQADSSADNDKETNHWNLFLMNINLISVIMIPFLSGVVFFWRLSLSLNFLSMYTLIDVPKRVLNINVRGKYQKNISQGIVISFLVIYWIVYYVIFNNNETIPYVFAV</sequence>
<dbReference type="Proteomes" id="UP001154420">
    <property type="component" value="Unassembled WGS sequence"/>
</dbReference>
<protein>
    <submittedName>
        <fullName evidence="2">EpsG family protein</fullName>
    </submittedName>
</protein>
<reference evidence="2" key="1">
    <citation type="submission" date="2018-09" db="EMBL/GenBank/DDBJ databases">
        <title>Murine metabolic-syndrome-specific gut microbial biobank.</title>
        <authorList>
            <person name="Liu C."/>
        </authorList>
    </citation>
    <scope>NUCLEOTIDE SEQUENCE</scope>
    <source>
        <strain evidence="2">D42-62</strain>
    </source>
</reference>
<proteinExistence type="predicted"/>
<evidence type="ECO:0000256" key="1">
    <source>
        <dbReference type="SAM" id="Phobius"/>
    </source>
</evidence>
<evidence type="ECO:0000313" key="2">
    <source>
        <dbReference type="EMBL" id="NBJ94042.1"/>
    </source>
</evidence>
<organism evidence="2 3">
    <name type="scientific">Parablautia muri</name>
    <dbReference type="NCBI Taxonomy" id="2320879"/>
    <lineage>
        <taxon>Bacteria</taxon>
        <taxon>Bacillati</taxon>
        <taxon>Bacillota</taxon>
        <taxon>Clostridia</taxon>
        <taxon>Lachnospirales</taxon>
        <taxon>Lachnospiraceae</taxon>
        <taxon>Parablautia</taxon>
    </lineage>
</organism>
<dbReference type="AlphaFoldDB" id="A0A9X5BJE3"/>
<dbReference type="Pfam" id="PF14897">
    <property type="entry name" value="EpsG"/>
    <property type="match status" value="1"/>
</dbReference>
<gene>
    <name evidence="2" type="ORF">D5281_15960</name>
</gene>
<dbReference type="InterPro" id="IPR049458">
    <property type="entry name" value="EpsG-like"/>
</dbReference>
<dbReference type="RefSeq" id="WP_160561077.1">
    <property type="nucleotide sequence ID" value="NZ_QZDT01000028.1"/>
</dbReference>
<feature type="transmembrane region" description="Helical" evidence="1">
    <location>
        <begin position="98"/>
        <end position="118"/>
    </location>
</feature>
<feature type="transmembrane region" description="Helical" evidence="1">
    <location>
        <begin position="348"/>
        <end position="366"/>
    </location>
</feature>
<keyword evidence="1" id="KW-0472">Membrane</keyword>
<feature type="transmembrane region" description="Helical" evidence="1">
    <location>
        <begin position="144"/>
        <end position="161"/>
    </location>
</feature>
<name>A0A9X5BJE3_9FIRM</name>
<feature type="transmembrane region" description="Helical" evidence="1">
    <location>
        <begin position="25"/>
        <end position="44"/>
    </location>
</feature>
<feature type="transmembrane region" description="Helical" evidence="1">
    <location>
        <begin position="170"/>
        <end position="193"/>
    </location>
</feature>
<dbReference type="EMBL" id="QZDT01000028">
    <property type="protein sequence ID" value="NBJ94042.1"/>
    <property type="molecule type" value="Genomic_DNA"/>
</dbReference>
<keyword evidence="3" id="KW-1185">Reference proteome</keyword>
<feature type="transmembrane region" description="Helical" evidence="1">
    <location>
        <begin position="199"/>
        <end position="217"/>
    </location>
</feature>
<evidence type="ECO:0000313" key="3">
    <source>
        <dbReference type="Proteomes" id="UP001154420"/>
    </source>
</evidence>
<comment type="caution">
    <text evidence="2">The sequence shown here is derived from an EMBL/GenBank/DDBJ whole genome shotgun (WGS) entry which is preliminary data.</text>
</comment>
<keyword evidence="1" id="KW-1133">Transmembrane helix</keyword>
<keyword evidence="1" id="KW-0812">Transmembrane</keyword>